<proteinExistence type="predicted"/>
<keyword evidence="1" id="KW-0732">Signal</keyword>
<protein>
    <submittedName>
        <fullName evidence="2">Uncharacterized protein</fullName>
    </submittedName>
</protein>
<feature type="signal peptide" evidence="1">
    <location>
        <begin position="1"/>
        <end position="25"/>
    </location>
</feature>
<accession>A0AB39BPR2</accession>
<gene>
    <name evidence="2" type="ORF">AB3N04_14020</name>
</gene>
<dbReference type="EMBL" id="CP162551">
    <property type="protein sequence ID" value="XDI35816.1"/>
    <property type="molecule type" value="Genomic_DNA"/>
</dbReference>
<organism evidence="2">
    <name type="scientific">Alkalihalophilus sp. As8PL</name>
    <dbReference type="NCBI Taxonomy" id="3237103"/>
    <lineage>
        <taxon>Bacteria</taxon>
        <taxon>Bacillati</taxon>
        <taxon>Bacillota</taxon>
        <taxon>Bacilli</taxon>
        <taxon>Bacillales</taxon>
        <taxon>Bacillaceae</taxon>
        <taxon>Alkalihalophilus</taxon>
    </lineage>
</organism>
<feature type="chain" id="PRO_5044215851" evidence="1">
    <location>
        <begin position="26"/>
        <end position="211"/>
    </location>
</feature>
<reference evidence="2" key="1">
    <citation type="submission" date="2024-07" db="EMBL/GenBank/DDBJ databases">
        <title>Identification and characteristics of an arsenic-resistant bacterial isolate, which belongs to a novel species.</title>
        <authorList>
            <person name="Juszczyk A."/>
            <person name="Kowalczyk A."/>
            <person name="Was K."/>
            <person name="Kosowicz W."/>
            <person name="Budzyn A."/>
            <person name="Latowski D."/>
        </authorList>
    </citation>
    <scope>NUCLEOTIDE SEQUENCE</scope>
    <source>
        <strain evidence="2">As8PL</strain>
    </source>
</reference>
<sequence length="211" mass="23602">MKILKLAALAAFVSALIFSGILVLASENDAMEEANPIDHTEDEGTSQYMKYEGEIDSIEEVDCVTRVIVKNKEEDSEMILPLTEEDLILLNTDTVDFKYEDLHVGQQLAAYYHKEKPVTMIYPPTIPPDILVIDGLNDMGEIKVSTFDEQLISFDNELALTIDHETLIVNQEGELLDASTLPSRELVIFYTSTTKSIPAQTTPYKIIVLDS</sequence>
<dbReference type="AlphaFoldDB" id="A0AB39BPR2"/>
<name>A0AB39BPR2_9BACI</name>
<dbReference type="RefSeq" id="WP_368503353.1">
    <property type="nucleotide sequence ID" value="NZ_CP162551.1"/>
</dbReference>
<evidence type="ECO:0000256" key="1">
    <source>
        <dbReference type="SAM" id="SignalP"/>
    </source>
</evidence>
<evidence type="ECO:0000313" key="2">
    <source>
        <dbReference type="EMBL" id="XDI35816.1"/>
    </source>
</evidence>